<gene>
    <name evidence="2" type="ORF">PR048_031414</name>
</gene>
<comment type="caution">
    <text evidence="2">The sequence shown here is derived from an EMBL/GenBank/DDBJ whole genome shotgun (WGS) entry which is preliminary data.</text>
</comment>
<feature type="region of interest" description="Disordered" evidence="1">
    <location>
        <begin position="303"/>
        <end position="328"/>
    </location>
</feature>
<dbReference type="EMBL" id="JARBHB010000015">
    <property type="protein sequence ID" value="KAJ8867611.1"/>
    <property type="molecule type" value="Genomic_DNA"/>
</dbReference>
<protein>
    <submittedName>
        <fullName evidence="2">Uncharacterized protein</fullName>
    </submittedName>
</protein>
<evidence type="ECO:0000313" key="2">
    <source>
        <dbReference type="EMBL" id="KAJ8867611.1"/>
    </source>
</evidence>
<name>A0ABQ9G7X7_9NEOP</name>
<proteinExistence type="predicted"/>
<evidence type="ECO:0000313" key="3">
    <source>
        <dbReference type="Proteomes" id="UP001159363"/>
    </source>
</evidence>
<dbReference type="Proteomes" id="UP001159363">
    <property type="component" value="Chromosome 14"/>
</dbReference>
<reference evidence="2 3" key="1">
    <citation type="submission" date="2023-02" db="EMBL/GenBank/DDBJ databases">
        <title>LHISI_Scaffold_Assembly.</title>
        <authorList>
            <person name="Stuart O.P."/>
            <person name="Cleave R."/>
            <person name="Magrath M.J.L."/>
            <person name="Mikheyev A.S."/>
        </authorList>
    </citation>
    <scope>NUCLEOTIDE SEQUENCE [LARGE SCALE GENOMIC DNA]</scope>
    <source>
        <strain evidence="2">Daus_M_001</strain>
        <tissue evidence="2">Leg muscle</tissue>
    </source>
</reference>
<organism evidence="2 3">
    <name type="scientific">Dryococelus australis</name>
    <dbReference type="NCBI Taxonomy" id="614101"/>
    <lineage>
        <taxon>Eukaryota</taxon>
        <taxon>Metazoa</taxon>
        <taxon>Ecdysozoa</taxon>
        <taxon>Arthropoda</taxon>
        <taxon>Hexapoda</taxon>
        <taxon>Insecta</taxon>
        <taxon>Pterygota</taxon>
        <taxon>Neoptera</taxon>
        <taxon>Polyneoptera</taxon>
        <taxon>Phasmatodea</taxon>
        <taxon>Verophasmatodea</taxon>
        <taxon>Anareolatae</taxon>
        <taxon>Phasmatidae</taxon>
        <taxon>Eurycanthinae</taxon>
        <taxon>Dryococelus</taxon>
    </lineage>
</organism>
<keyword evidence="3" id="KW-1185">Reference proteome</keyword>
<evidence type="ECO:0000256" key="1">
    <source>
        <dbReference type="SAM" id="MobiDB-lite"/>
    </source>
</evidence>
<accession>A0ABQ9G7X7</accession>
<sequence>MKTKEVTEEPREKKKHFLIRTREYRMRRRDKQDEMIGSKVPIMTSNVVGEHVSVFNVREGQTCSEAREGRRRLERDNLTVGSRQFTGGRDLLNQTALIREEILHRTDRLRETILALAPHNPYTNNDIVRWNKTFSQCMKQFSLDHLCGAALTERLVCSPPSKANRVQSIPGRANPGSSQKGIVKDDAADWRIFSGISRFRRPFILALLHIYLSHPHRLSKPRCTVRPLAPHQGKPGSIPGRFTPGFSQVGITIPLVGAFSRGSSACVLVSPVSLPRLLTLDAQLQLTLNNEVLRANEGEMRRGWSSAGMQGRHQRHRPSRLPARDAAGDLTRFATAGVQQANR</sequence>